<evidence type="ECO:0000256" key="4">
    <source>
        <dbReference type="ARBA" id="ARBA00023125"/>
    </source>
</evidence>
<evidence type="ECO:0000256" key="2">
    <source>
        <dbReference type="ARBA" id="ARBA00023015"/>
    </source>
</evidence>
<dbReference type="PANTHER" id="PTHR43133:SF8">
    <property type="entry name" value="RNA POLYMERASE SIGMA FACTOR HI_1459-RELATED"/>
    <property type="match status" value="1"/>
</dbReference>
<proteinExistence type="inferred from homology"/>
<comment type="caution">
    <text evidence="8">The sequence shown here is derived from an EMBL/GenBank/DDBJ whole genome shotgun (WGS) entry which is preliminary data.</text>
</comment>
<dbReference type="Proteomes" id="UP000824070">
    <property type="component" value="Unassembled WGS sequence"/>
</dbReference>
<gene>
    <name evidence="8" type="ORF">IAC52_04780</name>
</gene>
<evidence type="ECO:0000259" key="6">
    <source>
        <dbReference type="Pfam" id="PF04542"/>
    </source>
</evidence>
<dbReference type="InterPro" id="IPR014284">
    <property type="entry name" value="RNA_pol_sigma-70_dom"/>
</dbReference>
<dbReference type="Pfam" id="PF04545">
    <property type="entry name" value="Sigma70_r4"/>
    <property type="match status" value="1"/>
</dbReference>
<dbReference type="Gene3D" id="1.10.10.10">
    <property type="entry name" value="Winged helix-like DNA-binding domain superfamily/Winged helix DNA-binding domain"/>
    <property type="match status" value="1"/>
</dbReference>
<dbReference type="EMBL" id="DVMV01000039">
    <property type="protein sequence ID" value="HIU45593.1"/>
    <property type="molecule type" value="Genomic_DNA"/>
</dbReference>
<reference evidence="8" key="2">
    <citation type="journal article" date="2021" name="PeerJ">
        <title>Extensive microbial diversity within the chicken gut microbiome revealed by metagenomics and culture.</title>
        <authorList>
            <person name="Gilroy R."/>
            <person name="Ravi A."/>
            <person name="Getino M."/>
            <person name="Pursley I."/>
            <person name="Horton D.L."/>
            <person name="Alikhan N.F."/>
            <person name="Baker D."/>
            <person name="Gharbi K."/>
            <person name="Hall N."/>
            <person name="Watson M."/>
            <person name="Adriaenssens E.M."/>
            <person name="Foster-Nyarko E."/>
            <person name="Jarju S."/>
            <person name="Secka A."/>
            <person name="Antonio M."/>
            <person name="Oren A."/>
            <person name="Chaudhuri R.R."/>
            <person name="La Ragione R."/>
            <person name="Hildebrand F."/>
            <person name="Pallen M.J."/>
        </authorList>
    </citation>
    <scope>NUCLEOTIDE SEQUENCE</scope>
    <source>
        <strain evidence="8">ChiGjej1B1-22543</strain>
    </source>
</reference>
<dbReference type="InterPro" id="IPR007627">
    <property type="entry name" value="RNA_pol_sigma70_r2"/>
</dbReference>
<accession>A0A9D1S3Z5</accession>
<dbReference type="GO" id="GO:0016987">
    <property type="term" value="F:sigma factor activity"/>
    <property type="evidence" value="ECO:0007669"/>
    <property type="project" value="UniProtKB-KW"/>
</dbReference>
<dbReference type="GO" id="GO:0003677">
    <property type="term" value="F:DNA binding"/>
    <property type="evidence" value="ECO:0007669"/>
    <property type="project" value="UniProtKB-KW"/>
</dbReference>
<keyword evidence="5" id="KW-0804">Transcription</keyword>
<keyword evidence="2" id="KW-0805">Transcription regulation</keyword>
<dbReference type="InterPro" id="IPR039425">
    <property type="entry name" value="RNA_pol_sigma-70-like"/>
</dbReference>
<keyword evidence="3" id="KW-0731">Sigma factor</keyword>
<reference evidence="8" key="1">
    <citation type="submission" date="2020-10" db="EMBL/GenBank/DDBJ databases">
        <authorList>
            <person name="Gilroy R."/>
        </authorList>
    </citation>
    <scope>NUCLEOTIDE SEQUENCE</scope>
    <source>
        <strain evidence="8">ChiGjej1B1-22543</strain>
    </source>
</reference>
<sequence>MNVSIEVARRMVDGDEKAFEEVYFAYRRLVFYICLGYMGEREDAEDAFQDCFACLWANRGRIESAKALHSYIVRLARSRCLDALRKKREQLGLEADLIPSFDPKRLDYLLPNSLSPEQKAMISLRIGFGLKYKEVGEALGLSESYAKKKCLEALRQAKRAYSDK</sequence>
<feature type="domain" description="RNA polymerase sigma-70 region 4" evidence="7">
    <location>
        <begin position="113"/>
        <end position="155"/>
    </location>
</feature>
<evidence type="ECO:0000313" key="9">
    <source>
        <dbReference type="Proteomes" id="UP000824070"/>
    </source>
</evidence>
<dbReference type="NCBIfam" id="TIGR02937">
    <property type="entry name" value="sigma70-ECF"/>
    <property type="match status" value="1"/>
</dbReference>
<dbReference type="InterPro" id="IPR036388">
    <property type="entry name" value="WH-like_DNA-bd_sf"/>
</dbReference>
<organism evidence="8 9">
    <name type="scientific">Candidatus Alloenteromonas pullicola</name>
    <dbReference type="NCBI Taxonomy" id="2840784"/>
    <lineage>
        <taxon>Bacteria</taxon>
        <taxon>Bacillati</taxon>
        <taxon>Bacillota</taxon>
        <taxon>Bacillota incertae sedis</taxon>
        <taxon>Candidatus Alloenteromonas</taxon>
    </lineage>
</organism>
<evidence type="ECO:0000256" key="1">
    <source>
        <dbReference type="ARBA" id="ARBA00010641"/>
    </source>
</evidence>
<keyword evidence="4" id="KW-0238">DNA-binding</keyword>
<feature type="domain" description="RNA polymerase sigma-70 region 2" evidence="6">
    <location>
        <begin position="25"/>
        <end position="88"/>
    </location>
</feature>
<protein>
    <submittedName>
        <fullName evidence="8">Sigma-70 family RNA polymerase sigma factor</fullName>
    </submittedName>
</protein>
<dbReference type="GO" id="GO:0006352">
    <property type="term" value="P:DNA-templated transcription initiation"/>
    <property type="evidence" value="ECO:0007669"/>
    <property type="project" value="InterPro"/>
</dbReference>
<evidence type="ECO:0000259" key="7">
    <source>
        <dbReference type="Pfam" id="PF04545"/>
    </source>
</evidence>
<evidence type="ECO:0000256" key="3">
    <source>
        <dbReference type="ARBA" id="ARBA00023082"/>
    </source>
</evidence>
<dbReference type="InterPro" id="IPR013324">
    <property type="entry name" value="RNA_pol_sigma_r3/r4-like"/>
</dbReference>
<dbReference type="SUPFAM" id="SSF88659">
    <property type="entry name" value="Sigma3 and sigma4 domains of RNA polymerase sigma factors"/>
    <property type="match status" value="1"/>
</dbReference>
<name>A0A9D1S3Z5_9FIRM</name>
<comment type="similarity">
    <text evidence="1">Belongs to the sigma-70 factor family. ECF subfamily.</text>
</comment>
<dbReference type="PANTHER" id="PTHR43133">
    <property type="entry name" value="RNA POLYMERASE ECF-TYPE SIGMA FACTO"/>
    <property type="match status" value="1"/>
</dbReference>
<dbReference type="SUPFAM" id="SSF88946">
    <property type="entry name" value="Sigma2 domain of RNA polymerase sigma factors"/>
    <property type="match status" value="1"/>
</dbReference>
<dbReference type="InterPro" id="IPR013325">
    <property type="entry name" value="RNA_pol_sigma_r2"/>
</dbReference>
<dbReference type="Gene3D" id="1.10.1740.10">
    <property type="match status" value="1"/>
</dbReference>
<evidence type="ECO:0000313" key="8">
    <source>
        <dbReference type="EMBL" id="HIU45593.1"/>
    </source>
</evidence>
<dbReference type="InterPro" id="IPR007630">
    <property type="entry name" value="RNA_pol_sigma70_r4"/>
</dbReference>
<dbReference type="Pfam" id="PF04542">
    <property type="entry name" value="Sigma70_r2"/>
    <property type="match status" value="1"/>
</dbReference>
<dbReference type="AlphaFoldDB" id="A0A9D1S3Z5"/>
<evidence type="ECO:0000256" key="5">
    <source>
        <dbReference type="ARBA" id="ARBA00023163"/>
    </source>
</evidence>